<dbReference type="AlphaFoldDB" id="A0A7I8K0K9"/>
<dbReference type="FunFam" id="1.25.40.10:FF:000394">
    <property type="entry name" value="Pentatricopeptide repeat-containing protein, mitochondrial"/>
    <property type="match status" value="1"/>
</dbReference>
<evidence type="ECO:0000256" key="3">
    <source>
        <dbReference type="ARBA" id="ARBA00022737"/>
    </source>
</evidence>
<feature type="domain" description="Plant heme peroxidase family profile" evidence="7">
    <location>
        <begin position="45"/>
        <end position="190"/>
    </location>
</feature>
<dbReference type="PANTHER" id="PTHR45717">
    <property type="entry name" value="OS12G0527900 PROTEIN"/>
    <property type="match status" value="1"/>
</dbReference>
<dbReference type="SUPFAM" id="SSF48452">
    <property type="entry name" value="TPR-like"/>
    <property type="match status" value="1"/>
</dbReference>
<dbReference type="PANTHER" id="PTHR45717:SF15">
    <property type="entry name" value="AGL218WP"/>
    <property type="match status" value="1"/>
</dbReference>
<dbReference type="GO" id="GO:0005739">
    <property type="term" value="C:mitochondrion"/>
    <property type="evidence" value="ECO:0007669"/>
    <property type="project" value="UniProtKB-SubCell"/>
</dbReference>
<dbReference type="Pfam" id="PF13812">
    <property type="entry name" value="PPR_3"/>
    <property type="match status" value="1"/>
</dbReference>
<dbReference type="OrthoDB" id="739241at2759"/>
<keyword evidence="4" id="KW-0809">Transit peptide</keyword>
<keyword evidence="5" id="KW-0496">Mitochondrion</keyword>
<dbReference type="Pfam" id="PF01535">
    <property type="entry name" value="PPR"/>
    <property type="match status" value="4"/>
</dbReference>
<evidence type="ECO:0000256" key="2">
    <source>
        <dbReference type="ARBA" id="ARBA00007626"/>
    </source>
</evidence>
<dbReference type="GO" id="GO:0020037">
    <property type="term" value="F:heme binding"/>
    <property type="evidence" value="ECO:0007669"/>
    <property type="project" value="InterPro"/>
</dbReference>
<sequence>MWALRRAINPARRSHGYIRGISQSTCACLDTSVNCFDRGVDHNRHDCSASGCYLRPIKSSRGLLSSVGPFMGSRTLSSLAGEKTSSSEEDLEDGFSELEEDKTAIKEDAEHSVSESELSGVDSDDESVKAEEGALEFSDIEVETSGGKPSLKKSTLSPLFKVIIEAPRPSITSALDKWISEGNSIGQADIFPTILHLRKRRFYLKALQFFEWLEANKHVDFGERDYASRLDLIAKVHGLFKAEKYIEQVPESFRGELVYRTLLANCVSALKVNKAEEVFNKMRDLDFPFTAFACNQLLLLYKRLDRKKIADVLLMMEKENVKPSIFTYRLLIDTKGCAKDIVGMEKILETMKNEGLEPDLPIRAMMAKHYLLSGLNDKAATILKEMEGDDISENRFACESLLSLYASLGNADDVERIWKACEASPRFDECLAAIEAWGKLGRVEKAEAVFEKMQDKFKKLSPKYYNVLLKVYANHKLLTKGKDLAKRMADSGCVIGPMTWDALVNLYVQAGEVEKADSILQKATQQNKAKPMYSSYMAIMEIYAKRGDVHNAEKIFHRLRQSGYVGRMRQYQVLLQAYIKAKTPAYGFRERMKADKMFPNKAVAAQLATVDAFRKTQISELLD</sequence>
<comment type="subcellular location">
    <subcellularLocation>
        <location evidence="1">Mitochondrion</location>
    </subcellularLocation>
</comment>
<organism evidence="8 9">
    <name type="scientific">Spirodela intermedia</name>
    <name type="common">Intermediate duckweed</name>
    <dbReference type="NCBI Taxonomy" id="51605"/>
    <lineage>
        <taxon>Eukaryota</taxon>
        <taxon>Viridiplantae</taxon>
        <taxon>Streptophyta</taxon>
        <taxon>Embryophyta</taxon>
        <taxon>Tracheophyta</taxon>
        <taxon>Spermatophyta</taxon>
        <taxon>Magnoliopsida</taxon>
        <taxon>Liliopsida</taxon>
        <taxon>Araceae</taxon>
        <taxon>Lemnoideae</taxon>
        <taxon>Spirodela</taxon>
    </lineage>
</organism>
<dbReference type="GO" id="GO:0004601">
    <property type="term" value="F:peroxidase activity"/>
    <property type="evidence" value="ECO:0007669"/>
    <property type="project" value="InterPro"/>
</dbReference>
<proteinExistence type="inferred from homology"/>
<evidence type="ECO:0000313" key="8">
    <source>
        <dbReference type="EMBL" id="CAA7389006.1"/>
    </source>
</evidence>
<dbReference type="GO" id="GO:0003729">
    <property type="term" value="F:mRNA binding"/>
    <property type="evidence" value="ECO:0007669"/>
    <property type="project" value="UniProtKB-ARBA"/>
</dbReference>
<dbReference type="FunFam" id="1.25.40.10:FF:000744">
    <property type="entry name" value="Pentatricopeptide repeat-containing protein, mitochondrial"/>
    <property type="match status" value="1"/>
</dbReference>
<keyword evidence="9" id="KW-1185">Reference proteome</keyword>
<protein>
    <recommendedName>
        <fullName evidence="7">Plant heme peroxidase family profile domain-containing protein</fullName>
    </recommendedName>
</protein>
<dbReference type="EMBL" id="LR746264">
    <property type="protein sequence ID" value="CAA7389006.1"/>
    <property type="molecule type" value="Genomic_DNA"/>
</dbReference>
<dbReference type="PROSITE" id="PS50873">
    <property type="entry name" value="PEROXIDASE_4"/>
    <property type="match status" value="1"/>
</dbReference>
<evidence type="ECO:0000313" key="9">
    <source>
        <dbReference type="Proteomes" id="UP000663760"/>
    </source>
</evidence>
<comment type="similarity">
    <text evidence="2">Belongs to the PPR family. P subfamily.</text>
</comment>
<dbReference type="InterPro" id="IPR002885">
    <property type="entry name" value="PPR_rpt"/>
</dbReference>
<dbReference type="InterPro" id="IPR011990">
    <property type="entry name" value="TPR-like_helical_dom_sf"/>
</dbReference>
<dbReference type="InterPro" id="IPR002016">
    <property type="entry name" value="Haem_peroxidase"/>
</dbReference>
<evidence type="ECO:0000256" key="6">
    <source>
        <dbReference type="SAM" id="MobiDB-lite"/>
    </source>
</evidence>
<feature type="compositionally biased region" description="Basic and acidic residues" evidence="6">
    <location>
        <begin position="105"/>
        <end position="114"/>
    </location>
</feature>
<dbReference type="Proteomes" id="UP000663760">
    <property type="component" value="Chromosome 1"/>
</dbReference>
<evidence type="ECO:0000256" key="1">
    <source>
        <dbReference type="ARBA" id="ARBA00004173"/>
    </source>
</evidence>
<evidence type="ECO:0000256" key="4">
    <source>
        <dbReference type="ARBA" id="ARBA00022946"/>
    </source>
</evidence>
<feature type="region of interest" description="Disordered" evidence="6">
    <location>
        <begin position="105"/>
        <end position="127"/>
    </location>
</feature>
<dbReference type="GO" id="GO:0006979">
    <property type="term" value="P:response to oxidative stress"/>
    <property type="evidence" value="ECO:0007669"/>
    <property type="project" value="InterPro"/>
</dbReference>
<dbReference type="Gene3D" id="1.25.40.10">
    <property type="entry name" value="Tetratricopeptide repeat domain"/>
    <property type="match status" value="2"/>
</dbReference>
<name>A0A7I8K0K9_SPIIN</name>
<evidence type="ECO:0000256" key="5">
    <source>
        <dbReference type="ARBA" id="ARBA00023128"/>
    </source>
</evidence>
<reference evidence="8" key="1">
    <citation type="submission" date="2020-02" db="EMBL/GenBank/DDBJ databases">
        <authorList>
            <person name="Scholz U."/>
            <person name="Mascher M."/>
            <person name="Fiebig A."/>
        </authorList>
    </citation>
    <scope>NUCLEOTIDE SEQUENCE</scope>
</reference>
<keyword evidence="3" id="KW-0677">Repeat</keyword>
<gene>
    <name evidence="8" type="ORF">SI8410_01001133</name>
</gene>
<accession>A0A7I8K0K9</accession>
<evidence type="ECO:0000259" key="7">
    <source>
        <dbReference type="PROSITE" id="PS50873"/>
    </source>
</evidence>